<comment type="function">
    <text evidence="4">Functions in the N-end rule pathway of protein degradation where it conjugates Leu from its aminoacyl-tRNA to the N-termini of proteins containing an N-terminal aspartate or glutamate.</text>
</comment>
<evidence type="ECO:0000259" key="7">
    <source>
        <dbReference type="Pfam" id="PF04377"/>
    </source>
</evidence>
<reference evidence="8 9" key="1">
    <citation type="journal article" date="2015" name="Genome Announc.">
        <title>Complete Genome Sequence of Cupriavidus basilensis 4G11, Isolated from the Oak Ridge Field Research Center Site.</title>
        <authorList>
            <person name="Ray J."/>
            <person name="Waters R.J."/>
            <person name="Skerker J.M."/>
            <person name="Kuehl J.V."/>
            <person name="Price M.N."/>
            <person name="Huang J."/>
            <person name="Chakraborty R."/>
            <person name="Arkin A.P."/>
            <person name="Deutschbauer A."/>
        </authorList>
    </citation>
    <scope>NUCLEOTIDE SEQUENCE [LARGE SCALE GENOMIC DNA]</scope>
    <source>
        <strain evidence="8">4G11</strain>
    </source>
</reference>
<comment type="subcellular location">
    <subcellularLocation>
        <location evidence="4">Cytoplasm</location>
    </subcellularLocation>
</comment>
<evidence type="ECO:0000313" key="9">
    <source>
        <dbReference type="Proteomes" id="UP000031843"/>
    </source>
</evidence>
<dbReference type="PANTHER" id="PTHR21367">
    <property type="entry name" value="ARGININE-TRNA-PROTEIN TRANSFERASE 1"/>
    <property type="match status" value="1"/>
</dbReference>
<dbReference type="EC" id="2.3.2.29" evidence="4"/>
<evidence type="ECO:0000256" key="3">
    <source>
        <dbReference type="ARBA" id="ARBA00023315"/>
    </source>
</evidence>
<feature type="domain" description="N-end rule aminoacyl transferase C-terminal" evidence="7">
    <location>
        <begin position="110"/>
        <end position="237"/>
    </location>
</feature>
<keyword evidence="3 4" id="KW-0012">Acyltransferase</keyword>
<dbReference type="NCBIfam" id="NF002341">
    <property type="entry name" value="PRK01305.1-1"/>
    <property type="match status" value="1"/>
</dbReference>
<dbReference type="SUPFAM" id="SSF55729">
    <property type="entry name" value="Acyl-CoA N-acyltransferases (Nat)"/>
    <property type="match status" value="1"/>
</dbReference>
<dbReference type="InterPro" id="IPR030700">
    <property type="entry name" value="N-end_Aminoacyl_Trfase"/>
</dbReference>
<comment type="catalytic activity">
    <reaction evidence="4">
        <text>N-terminal L-glutamyl-[protein] + L-leucyl-tRNA(Leu) = N-terminal L-leucyl-L-glutamyl-[protein] + tRNA(Leu) + H(+)</text>
        <dbReference type="Rhea" id="RHEA:50412"/>
        <dbReference type="Rhea" id="RHEA-COMP:9613"/>
        <dbReference type="Rhea" id="RHEA-COMP:9622"/>
        <dbReference type="Rhea" id="RHEA-COMP:12664"/>
        <dbReference type="Rhea" id="RHEA-COMP:12668"/>
        <dbReference type="ChEBI" id="CHEBI:15378"/>
        <dbReference type="ChEBI" id="CHEBI:64721"/>
        <dbReference type="ChEBI" id="CHEBI:78442"/>
        <dbReference type="ChEBI" id="CHEBI:78494"/>
        <dbReference type="ChEBI" id="CHEBI:133041"/>
        <dbReference type="EC" id="2.3.2.29"/>
    </reaction>
</comment>
<dbReference type="GO" id="GO:0071596">
    <property type="term" value="P:ubiquitin-dependent protein catabolic process via the N-end rule pathway"/>
    <property type="evidence" value="ECO:0007669"/>
    <property type="project" value="InterPro"/>
</dbReference>
<dbReference type="EMBL" id="CP010536">
    <property type="protein sequence ID" value="AJG18910.1"/>
    <property type="molecule type" value="Genomic_DNA"/>
</dbReference>
<dbReference type="OrthoDB" id="9782022at2"/>
<feature type="domain" description="N-end aminoacyl transferase N-terminal" evidence="6">
    <location>
        <begin position="21"/>
        <end position="90"/>
    </location>
</feature>
<dbReference type="InterPro" id="IPR017138">
    <property type="entry name" value="Asp_Glu_LeuTrfase"/>
</dbReference>
<evidence type="ECO:0000313" key="8">
    <source>
        <dbReference type="EMBL" id="AJG18910.1"/>
    </source>
</evidence>
<organism evidence="8 9">
    <name type="scientific">Cupriavidus basilensis</name>
    <dbReference type="NCBI Taxonomy" id="68895"/>
    <lineage>
        <taxon>Bacteria</taxon>
        <taxon>Pseudomonadati</taxon>
        <taxon>Pseudomonadota</taxon>
        <taxon>Betaproteobacteria</taxon>
        <taxon>Burkholderiales</taxon>
        <taxon>Burkholderiaceae</taxon>
        <taxon>Cupriavidus</taxon>
    </lineage>
</organism>
<proteinExistence type="inferred from homology"/>
<dbReference type="InterPro" id="IPR016181">
    <property type="entry name" value="Acyl_CoA_acyltransferase"/>
</dbReference>
<dbReference type="NCBIfam" id="NF002342">
    <property type="entry name" value="PRK01305.1-3"/>
    <property type="match status" value="1"/>
</dbReference>
<dbReference type="Pfam" id="PF04376">
    <property type="entry name" value="ATE_N"/>
    <property type="match status" value="1"/>
</dbReference>
<comment type="similarity">
    <text evidence="4">Belongs to the R-transferase family. Bpt subfamily.</text>
</comment>
<keyword evidence="9" id="KW-1185">Reference proteome</keyword>
<dbReference type="AlphaFoldDB" id="A0A0C4Y7A5"/>
<dbReference type="Pfam" id="PF04377">
    <property type="entry name" value="ATE_C"/>
    <property type="match status" value="1"/>
</dbReference>
<evidence type="ECO:0000259" key="6">
    <source>
        <dbReference type="Pfam" id="PF04376"/>
    </source>
</evidence>
<dbReference type="Proteomes" id="UP000031843">
    <property type="component" value="Chromosome main"/>
</dbReference>
<dbReference type="RefSeq" id="WP_043345270.1">
    <property type="nucleotide sequence ID" value="NZ_CP010536.1"/>
</dbReference>
<evidence type="ECO:0000256" key="1">
    <source>
        <dbReference type="ARBA" id="ARBA00022490"/>
    </source>
</evidence>
<feature type="region of interest" description="Disordered" evidence="5">
    <location>
        <begin position="261"/>
        <end position="282"/>
    </location>
</feature>
<protein>
    <recommendedName>
        <fullName evidence="4">Aspartate/glutamate leucyltransferase</fullName>
        <ecNumber evidence="4">2.3.2.29</ecNumber>
    </recommendedName>
</protein>
<dbReference type="GO" id="GO:0005737">
    <property type="term" value="C:cytoplasm"/>
    <property type="evidence" value="ECO:0007669"/>
    <property type="project" value="UniProtKB-SubCell"/>
</dbReference>
<evidence type="ECO:0000256" key="4">
    <source>
        <dbReference type="HAMAP-Rule" id="MF_00689"/>
    </source>
</evidence>
<keyword evidence="2 4" id="KW-0808">Transferase</keyword>
<keyword evidence="1 4" id="KW-0963">Cytoplasm</keyword>
<dbReference type="NCBIfam" id="NF002346">
    <property type="entry name" value="PRK01305.2-3"/>
    <property type="match status" value="1"/>
</dbReference>
<dbReference type="HAMAP" id="MF_00689">
    <property type="entry name" value="Bpt"/>
    <property type="match status" value="1"/>
</dbReference>
<evidence type="ECO:0000256" key="2">
    <source>
        <dbReference type="ARBA" id="ARBA00022679"/>
    </source>
</evidence>
<name>A0A0C4Y7A5_9BURK</name>
<evidence type="ECO:0000256" key="5">
    <source>
        <dbReference type="SAM" id="MobiDB-lite"/>
    </source>
</evidence>
<dbReference type="STRING" id="68895.RR42_m1511"/>
<sequence length="282" mass="31958">MSKLKELPLSALQFYATAPYACSYLDGRMARSQVATPAHLINADVYSRLVRAGFRRSGIFTYRPYCDECHACTPCRVVVDQFHPDRSQRRAWRQHGSLQALVAPLTYVEEHYSLYLLYQSMRHAGGGMDQDSRDQYEQFLLQSRVNSRLVEFREPPGSPEAGRLRMVSMIDVLDDGLSSVYTFYDPLEVHASYGTYNILWQIQQARELALPHLYLGYWIADSRKMAYKARYQPMQVLTANQWRAFDAAPASLRDAAPAAVASPTAVPVVPPQPGDEAPENSR</sequence>
<dbReference type="GO" id="GO:0008914">
    <property type="term" value="F:leucyl-tRNA--protein transferase activity"/>
    <property type="evidence" value="ECO:0007669"/>
    <property type="project" value="UniProtKB-UniRule"/>
</dbReference>
<dbReference type="PIRSF" id="PIRSF037208">
    <property type="entry name" value="ATE_pro_prd"/>
    <property type="match status" value="1"/>
</dbReference>
<comment type="catalytic activity">
    <reaction evidence="4">
        <text>N-terminal L-aspartyl-[protein] + L-leucyl-tRNA(Leu) = N-terminal L-leucyl-L-aspartyl-[protein] + tRNA(Leu) + H(+)</text>
        <dbReference type="Rhea" id="RHEA:50420"/>
        <dbReference type="Rhea" id="RHEA-COMP:9613"/>
        <dbReference type="Rhea" id="RHEA-COMP:9622"/>
        <dbReference type="Rhea" id="RHEA-COMP:12669"/>
        <dbReference type="Rhea" id="RHEA-COMP:12674"/>
        <dbReference type="ChEBI" id="CHEBI:15378"/>
        <dbReference type="ChEBI" id="CHEBI:64720"/>
        <dbReference type="ChEBI" id="CHEBI:78442"/>
        <dbReference type="ChEBI" id="CHEBI:78494"/>
        <dbReference type="ChEBI" id="CHEBI:133042"/>
        <dbReference type="EC" id="2.3.2.29"/>
    </reaction>
</comment>
<dbReference type="InterPro" id="IPR007471">
    <property type="entry name" value="N-end_Aminoacyl_Trfase_N"/>
</dbReference>
<dbReference type="InterPro" id="IPR007472">
    <property type="entry name" value="N-end_Aminoacyl_Trfase_C"/>
</dbReference>
<dbReference type="GO" id="GO:0004057">
    <property type="term" value="F:arginyl-tRNA--protein transferase activity"/>
    <property type="evidence" value="ECO:0007669"/>
    <property type="project" value="InterPro"/>
</dbReference>
<accession>A0A0C4Y7A5</accession>
<gene>
    <name evidence="4" type="primary">bpt</name>
    <name evidence="8" type="ORF">RR42_m1511</name>
</gene>
<dbReference type="PANTHER" id="PTHR21367:SF1">
    <property type="entry name" value="ARGINYL-TRNA--PROTEIN TRANSFERASE 1"/>
    <property type="match status" value="1"/>
</dbReference>
<dbReference type="KEGG" id="cbw:RR42_m1511"/>